<dbReference type="PANTHER" id="PTHR39332:SF7">
    <property type="entry name" value="SRPBCC FAMILY PROTEIN"/>
    <property type="match status" value="1"/>
</dbReference>
<sequence length="180" mass="20510">MMAILHGSRGAPVAKAYYSTVFEQPAGEVWKIIRDFNDYPVWVHGAGTSEIEDGKSGDTVGAVRNVLYRERRIRQRLLAQSDVERFQIYEFVDTPTLPVTDFSATLRVTPVIDGDRAFIEWWAVFDCDPTRRLELTQTLTGWFETWLESLRDEMALRQVPAEISKEIGGAAGFGRFEVNF</sequence>
<name>A0ABV4FFH8_BRAEL</name>
<evidence type="ECO:0000313" key="2">
    <source>
        <dbReference type="Proteomes" id="UP001565471"/>
    </source>
</evidence>
<dbReference type="InterPro" id="IPR019587">
    <property type="entry name" value="Polyketide_cyclase/dehydratase"/>
</dbReference>
<reference evidence="1 2" key="1">
    <citation type="submission" date="2024-07" db="EMBL/GenBank/DDBJ databases">
        <title>Genomic Encyclopedia of Type Strains, Phase V (KMG-V): Genome sequencing to study the core and pangenomes of soil and plant-associated prokaryotes.</title>
        <authorList>
            <person name="Whitman W."/>
        </authorList>
    </citation>
    <scope>NUCLEOTIDE SEQUENCE [LARGE SCALE GENOMIC DNA]</scope>
    <source>
        <strain evidence="1 2">USDA 415</strain>
    </source>
</reference>
<proteinExistence type="predicted"/>
<dbReference type="InterPro" id="IPR023393">
    <property type="entry name" value="START-like_dom_sf"/>
</dbReference>
<comment type="caution">
    <text evidence="1">The sequence shown here is derived from an EMBL/GenBank/DDBJ whole genome shotgun (WGS) entry which is preliminary data.</text>
</comment>
<dbReference type="SUPFAM" id="SSF55961">
    <property type="entry name" value="Bet v1-like"/>
    <property type="match status" value="1"/>
</dbReference>
<evidence type="ECO:0000313" key="1">
    <source>
        <dbReference type="EMBL" id="MEY9322244.1"/>
    </source>
</evidence>
<dbReference type="CDD" id="cd07821">
    <property type="entry name" value="PYR_PYL_RCAR_like"/>
    <property type="match status" value="1"/>
</dbReference>
<dbReference type="Proteomes" id="UP001565471">
    <property type="component" value="Unassembled WGS sequence"/>
</dbReference>
<dbReference type="EMBL" id="JBGBZA010000002">
    <property type="protein sequence ID" value="MEY9322244.1"/>
    <property type="molecule type" value="Genomic_DNA"/>
</dbReference>
<organism evidence="1 2">
    <name type="scientific">Bradyrhizobium elkanii</name>
    <dbReference type="NCBI Taxonomy" id="29448"/>
    <lineage>
        <taxon>Bacteria</taxon>
        <taxon>Pseudomonadati</taxon>
        <taxon>Pseudomonadota</taxon>
        <taxon>Alphaproteobacteria</taxon>
        <taxon>Hyphomicrobiales</taxon>
        <taxon>Nitrobacteraceae</taxon>
        <taxon>Bradyrhizobium</taxon>
    </lineage>
</organism>
<dbReference type="PANTHER" id="PTHR39332">
    <property type="entry name" value="BLL4707 PROTEIN"/>
    <property type="match status" value="1"/>
</dbReference>
<gene>
    <name evidence="1" type="ORF">ABIF29_009043</name>
</gene>
<evidence type="ECO:0008006" key="3">
    <source>
        <dbReference type="Google" id="ProtNLM"/>
    </source>
</evidence>
<dbReference type="Pfam" id="PF10604">
    <property type="entry name" value="Polyketide_cyc2"/>
    <property type="match status" value="1"/>
</dbReference>
<keyword evidence="2" id="KW-1185">Reference proteome</keyword>
<accession>A0ABV4FFH8</accession>
<protein>
    <recommendedName>
        <fullName evidence="3">Polyketide cyclase</fullName>
    </recommendedName>
</protein>
<dbReference type="RefSeq" id="WP_016841411.1">
    <property type="nucleotide sequence ID" value="NZ_CP126026.1"/>
</dbReference>
<dbReference type="Gene3D" id="3.30.530.20">
    <property type="match status" value="1"/>
</dbReference>